<comment type="caution">
    <text evidence="1">The sequence shown here is derived from an EMBL/GenBank/DDBJ whole genome shotgun (WGS) entry which is preliminary data.</text>
</comment>
<accession>A0A8T0ZAS4</accession>
<evidence type="ECO:0000313" key="1">
    <source>
        <dbReference type="EMBL" id="KAG2859715.1"/>
    </source>
</evidence>
<dbReference type="EMBL" id="RCMK01000178">
    <property type="protein sequence ID" value="KAG2945612.1"/>
    <property type="molecule type" value="Genomic_DNA"/>
</dbReference>
<reference evidence="1" key="1">
    <citation type="submission" date="2018-10" db="EMBL/GenBank/DDBJ databases">
        <title>Effector identification in a new, highly contiguous assembly of the strawberry crown rot pathogen Phytophthora cactorum.</title>
        <authorList>
            <person name="Armitage A.D."/>
            <person name="Nellist C.F."/>
            <person name="Bates H."/>
            <person name="Vickerstaff R.J."/>
            <person name="Harrison R.J."/>
        </authorList>
    </citation>
    <scope>NUCLEOTIDE SEQUENCE</scope>
    <source>
        <strain evidence="1">15-7</strain>
        <strain evidence="2">4032</strain>
        <strain evidence="3">4040</strain>
        <strain evidence="4">P415</strain>
        <strain evidence="5">P421</strain>
    </source>
</reference>
<evidence type="ECO:0000313" key="2">
    <source>
        <dbReference type="EMBL" id="KAG2929040.1"/>
    </source>
</evidence>
<protein>
    <submittedName>
        <fullName evidence="1">Uncharacterized protein</fullName>
    </submittedName>
</protein>
<evidence type="ECO:0000313" key="5">
    <source>
        <dbReference type="EMBL" id="KAG3223139.1"/>
    </source>
</evidence>
<dbReference type="EMBL" id="RCMV01000155">
    <property type="protein sequence ID" value="KAG3223139.1"/>
    <property type="molecule type" value="Genomic_DNA"/>
</dbReference>
<name>A0A8T0ZAS4_9STRA</name>
<dbReference type="Proteomes" id="UP000774804">
    <property type="component" value="Unassembled WGS sequence"/>
</dbReference>
<dbReference type="EMBL" id="RCMG01000207">
    <property type="protein sequence ID" value="KAG2859715.1"/>
    <property type="molecule type" value="Genomic_DNA"/>
</dbReference>
<proteinExistence type="predicted"/>
<dbReference type="Proteomes" id="UP000697107">
    <property type="component" value="Unassembled WGS sequence"/>
</dbReference>
<dbReference type="EMBL" id="RCML01000183">
    <property type="protein sequence ID" value="KAG2986877.1"/>
    <property type="molecule type" value="Genomic_DNA"/>
</dbReference>
<dbReference type="AlphaFoldDB" id="A0A8T0ZAS4"/>
<evidence type="ECO:0000313" key="3">
    <source>
        <dbReference type="EMBL" id="KAG2945612.1"/>
    </source>
</evidence>
<evidence type="ECO:0000313" key="6">
    <source>
        <dbReference type="Proteomes" id="UP000735874"/>
    </source>
</evidence>
<dbReference type="EMBL" id="RCMI01000163">
    <property type="protein sequence ID" value="KAG2929040.1"/>
    <property type="molecule type" value="Genomic_DNA"/>
</dbReference>
<organism evidence="1 6">
    <name type="scientific">Phytophthora cactorum</name>
    <dbReference type="NCBI Taxonomy" id="29920"/>
    <lineage>
        <taxon>Eukaryota</taxon>
        <taxon>Sar</taxon>
        <taxon>Stramenopiles</taxon>
        <taxon>Oomycota</taxon>
        <taxon>Peronosporomycetes</taxon>
        <taxon>Peronosporales</taxon>
        <taxon>Peronosporaceae</taxon>
        <taxon>Phytophthora</taxon>
    </lineage>
</organism>
<dbReference type="Proteomes" id="UP000735874">
    <property type="component" value="Unassembled WGS sequence"/>
</dbReference>
<dbReference type="Proteomes" id="UP000736787">
    <property type="component" value="Unassembled WGS sequence"/>
</dbReference>
<gene>
    <name evidence="1" type="ORF">PC113_g8673</name>
    <name evidence="2" type="ORF">PC115_g7024</name>
    <name evidence="3" type="ORF">PC117_g8321</name>
    <name evidence="4" type="ORF">PC118_g7590</name>
    <name evidence="5" type="ORF">PC129_g6171</name>
</gene>
<sequence length="70" mass="7476">MRDLLQWSCGCQPTRSSGACSDKECFLQTNIGEIWTGISVPLSSNGRLNKAGLASGLRSAAKEISIAFEL</sequence>
<dbReference type="Proteomes" id="UP000760860">
    <property type="component" value="Unassembled WGS sequence"/>
</dbReference>
<evidence type="ECO:0000313" key="4">
    <source>
        <dbReference type="EMBL" id="KAG2986877.1"/>
    </source>
</evidence>